<keyword evidence="4" id="KW-1185">Reference proteome</keyword>
<sequence>MSPPAPSTHVTPIPSRRRAPWLLVEVDDSAEGHHALVWALREAARREATVVAVSVLDAPGGDPLTGTSRMPPRTREAARDRLEALVLRAVAETGISGRTRTAVLERPVFEALDAALHGADLVMVGAGRKRVLRPALPRPPLRRVARGA</sequence>
<name>A0ABU2K3B2_9ACTN</name>
<dbReference type="InterPro" id="IPR014729">
    <property type="entry name" value="Rossmann-like_a/b/a_fold"/>
</dbReference>
<dbReference type="RefSeq" id="WP_311343512.1">
    <property type="nucleotide sequence ID" value="NZ_JAVREI010000001.1"/>
</dbReference>
<dbReference type="CDD" id="cd00293">
    <property type="entry name" value="USP-like"/>
    <property type="match status" value="1"/>
</dbReference>
<evidence type="ECO:0000256" key="1">
    <source>
        <dbReference type="SAM" id="MobiDB-lite"/>
    </source>
</evidence>
<dbReference type="Gene3D" id="3.40.50.620">
    <property type="entry name" value="HUPs"/>
    <property type="match status" value="1"/>
</dbReference>
<feature type="domain" description="UspA" evidence="2">
    <location>
        <begin position="23"/>
        <end position="133"/>
    </location>
</feature>
<gene>
    <name evidence="3" type="ORF">RM425_02020</name>
</gene>
<dbReference type="Pfam" id="PF00582">
    <property type="entry name" value="Usp"/>
    <property type="match status" value="1"/>
</dbReference>
<feature type="region of interest" description="Disordered" evidence="1">
    <location>
        <begin position="57"/>
        <end position="76"/>
    </location>
</feature>
<reference evidence="4" key="1">
    <citation type="submission" date="2023-07" db="EMBL/GenBank/DDBJ databases">
        <title>30 novel species of actinomycetes from the DSMZ collection.</title>
        <authorList>
            <person name="Nouioui I."/>
        </authorList>
    </citation>
    <scope>NUCLEOTIDE SEQUENCE [LARGE SCALE GENOMIC DNA]</scope>
    <source>
        <strain evidence="4">DSM 46792</strain>
    </source>
</reference>
<dbReference type="Proteomes" id="UP001183222">
    <property type="component" value="Unassembled WGS sequence"/>
</dbReference>
<accession>A0ABU2K3B2</accession>
<protein>
    <submittedName>
        <fullName evidence="3">Universal stress protein</fullName>
    </submittedName>
</protein>
<dbReference type="InterPro" id="IPR006016">
    <property type="entry name" value="UspA"/>
</dbReference>
<evidence type="ECO:0000313" key="3">
    <source>
        <dbReference type="EMBL" id="MDT0274670.1"/>
    </source>
</evidence>
<dbReference type="EMBL" id="JAVREI010000001">
    <property type="protein sequence ID" value="MDT0274670.1"/>
    <property type="molecule type" value="Genomic_DNA"/>
</dbReference>
<evidence type="ECO:0000259" key="2">
    <source>
        <dbReference type="Pfam" id="PF00582"/>
    </source>
</evidence>
<evidence type="ECO:0000313" key="4">
    <source>
        <dbReference type="Proteomes" id="UP001183222"/>
    </source>
</evidence>
<dbReference type="SUPFAM" id="SSF52402">
    <property type="entry name" value="Adenine nucleotide alpha hydrolases-like"/>
    <property type="match status" value="1"/>
</dbReference>
<organism evidence="3 4">
    <name type="scientific">Blastococcus goldschmidtiae</name>
    <dbReference type="NCBI Taxonomy" id="3075546"/>
    <lineage>
        <taxon>Bacteria</taxon>
        <taxon>Bacillati</taxon>
        <taxon>Actinomycetota</taxon>
        <taxon>Actinomycetes</taxon>
        <taxon>Geodermatophilales</taxon>
        <taxon>Geodermatophilaceae</taxon>
        <taxon>Blastococcus</taxon>
    </lineage>
</organism>
<proteinExistence type="predicted"/>
<comment type="caution">
    <text evidence="3">The sequence shown here is derived from an EMBL/GenBank/DDBJ whole genome shotgun (WGS) entry which is preliminary data.</text>
</comment>